<protein>
    <recommendedName>
        <fullName evidence="3">BTB domain-containing protein</fullName>
    </recommendedName>
</protein>
<dbReference type="PANTHER" id="PTHR26379:SF396">
    <property type="entry name" value="BTB_POZ DOMAIN CONTAINING PROTEIN"/>
    <property type="match status" value="1"/>
</dbReference>
<dbReference type="EnsemblPlants" id="ONIVA10G09940.1">
    <property type="protein sequence ID" value="ONIVA10G09940.1"/>
    <property type="gene ID" value="ONIVA10G09940"/>
</dbReference>
<dbReference type="OMA" id="GRSWIVY"/>
<dbReference type="InterPro" id="IPR000210">
    <property type="entry name" value="BTB/POZ_dom"/>
</dbReference>
<dbReference type="STRING" id="4536.A0A0E0ISC1"/>
<dbReference type="Gene3D" id="6.10.250.3030">
    <property type="match status" value="1"/>
</dbReference>
<dbReference type="HOGENOM" id="CLU_004253_2_0_1"/>
<dbReference type="Gramene" id="ONIVA10G09940.1">
    <property type="protein sequence ID" value="ONIVA10G09940.1"/>
    <property type="gene ID" value="ONIVA10G09940"/>
</dbReference>
<dbReference type="InterPro" id="IPR008974">
    <property type="entry name" value="TRAF-like"/>
</dbReference>
<dbReference type="SMART" id="SM00225">
    <property type="entry name" value="BTB"/>
    <property type="match status" value="1"/>
</dbReference>
<dbReference type="SUPFAM" id="SSF49599">
    <property type="entry name" value="TRAF domain-like"/>
    <property type="match status" value="1"/>
</dbReference>
<reference evidence="4" key="2">
    <citation type="submission" date="2018-04" db="EMBL/GenBank/DDBJ databases">
        <title>OnivRS2 (Oryza nivara Reference Sequence Version 2).</title>
        <authorList>
            <person name="Zhang J."/>
            <person name="Kudrna D."/>
            <person name="Lee S."/>
            <person name="Talag J."/>
            <person name="Rajasekar S."/>
            <person name="Welchert J."/>
            <person name="Hsing Y.-I."/>
            <person name="Wing R.A."/>
        </authorList>
    </citation>
    <scope>NUCLEOTIDE SEQUENCE [LARGE SCALE GENOMIC DNA]</scope>
</reference>
<evidence type="ECO:0000259" key="3">
    <source>
        <dbReference type="PROSITE" id="PS50097"/>
    </source>
</evidence>
<comment type="pathway">
    <text evidence="1">Protein modification; protein ubiquitination.</text>
</comment>
<dbReference type="GO" id="GO:0016567">
    <property type="term" value="P:protein ubiquitination"/>
    <property type="evidence" value="ECO:0007669"/>
    <property type="project" value="InterPro"/>
</dbReference>
<name>A0A0E0ISC1_ORYNI</name>
<dbReference type="AlphaFoldDB" id="A0A0E0ISC1"/>
<evidence type="ECO:0000256" key="2">
    <source>
        <dbReference type="ARBA" id="ARBA00010846"/>
    </source>
</evidence>
<dbReference type="Pfam" id="PF00651">
    <property type="entry name" value="BTB"/>
    <property type="match status" value="1"/>
</dbReference>
<feature type="domain" description="BTB" evidence="3">
    <location>
        <begin position="173"/>
        <end position="242"/>
    </location>
</feature>
<dbReference type="InterPro" id="IPR045005">
    <property type="entry name" value="BPM1-6"/>
</dbReference>
<proteinExistence type="inferred from homology"/>
<dbReference type="InterPro" id="IPR011333">
    <property type="entry name" value="SKP1/BTB/POZ_sf"/>
</dbReference>
<sequence length="338" mass="36612">MPPPTTAPLSASSAIVAGAVNGHHVLRIDGYSHTKNTVRNGQHVRSCMFRATGRSWIVYYYPNGYNAESAVHGQPARRARPAGLVLPELLVHVQVQRLLRRGVQHVGGERFIRRDQLEQSENVRDDRLAIRFDVAVMDKLRTTEEIAGGGGGAVPPSEMSRQFADLLASGDGADVEFRVGGETVAAHRAVLAARSRVFRAELFGPMKEGVAANGTIQVDDMDAEVFRSLLHFVYTDSLPPETGTPREGAAMAQHLIVAADRLKLICAERLCEHIGVATVATTLELAERHHCHGLKRACMEFLSSPTNLKAAMETDGFEQLSCPAVGQGSSSSINLSLF</sequence>
<dbReference type="PROSITE" id="PS50097">
    <property type="entry name" value="BTB"/>
    <property type="match status" value="1"/>
</dbReference>
<dbReference type="Gene3D" id="2.60.210.10">
    <property type="entry name" value="Apoptosis, Tumor Necrosis Factor Receptor Associated Protein 2, Chain A"/>
    <property type="match status" value="1"/>
</dbReference>
<dbReference type="PANTHER" id="PTHR26379">
    <property type="entry name" value="BTB/POZ AND MATH DOMAIN-CONTAINING PROTEIN 1"/>
    <property type="match status" value="1"/>
</dbReference>
<evidence type="ECO:0000256" key="1">
    <source>
        <dbReference type="ARBA" id="ARBA00004906"/>
    </source>
</evidence>
<accession>A0A0E0ISC1</accession>
<dbReference type="Pfam" id="PF24570">
    <property type="entry name" value="BACK_BPM_SPOP"/>
    <property type="match status" value="1"/>
</dbReference>
<dbReference type="Gene3D" id="3.30.710.10">
    <property type="entry name" value="Potassium Channel Kv1.1, Chain A"/>
    <property type="match status" value="1"/>
</dbReference>
<keyword evidence="5" id="KW-1185">Reference proteome</keyword>
<dbReference type="eggNOG" id="KOG1987">
    <property type="taxonomic scope" value="Eukaryota"/>
</dbReference>
<reference evidence="4" key="1">
    <citation type="submission" date="2015-04" db="UniProtKB">
        <authorList>
            <consortium name="EnsemblPlants"/>
        </authorList>
    </citation>
    <scope>IDENTIFICATION</scope>
    <source>
        <strain evidence="4">SL10</strain>
    </source>
</reference>
<evidence type="ECO:0000313" key="4">
    <source>
        <dbReference type="EnsemblPlants" id="ONIVA10G09940.1"/>
    </source>
</evidence>
<dbReference type="Proteomes" id="UP000006591">
    <property type="component" value="Chromosome 10"/>
</dbReference>
<dbReference type="CDD" id="cd00121">
    <property type="entry name" value="MATH"/>
    <property type="match status" value="1"/>
</dbReference>
<comment type="similarity">
    <text evidence="2">Belongs to the Tdpoz family.</text>
</comment>
<dbReference type="InterPro" id="IPR056423">
    <property type="entry name" value="BACK_BPM_SPOP"/>
</dbReference>
<evidence type="ECO:0000313" key="5">
    <source>
        <dbReference type="Proteomes" id="UP000006591"/>
    </source>
</evidence>
<dbReference type="SUPFAM" id="SSF54695">
    <property type="entry name" value="POZ domain"/>
    <property type="match status" value="1"/>
</dbReference>
<dbReference type="InterPro" id="IPR002083">
    <property type="entry name" value="MATH/TRAF_dom"/>
</dbReference>
<organism evidence="4">
    <name type="scientific">Oryza nivara</name>
    <name type="common">Indian wild rice</name>
    <name type="synonym">Oryza sativa f. spontanea</name>
    <dbReference type="NCBI Taxonomy" id="4536"/>
    <lineage>
        <taxon>Eukaryota</taxon>
        <taxon>Viridiplantae</taxon>
        <taxon>Streptophyta</taxon>
        <taxon>Embryophyta</taxon>
        <taxon>Tracheophyta</taxon>
        <taxon>Spermatophyta</taxon>
        <taxon>Magnoliopsida</taxon>
        <taxon>Liliopsida</taxon>
        <taxon>Poales</taxon>
        <taxon>Poaceae</taxon>
        <taxon>BOP clade</taxon>
        <taxon>Oryzoideae</taxon>
        <taxon>Oryzeae</taxon>
        <taxon>Oryzinae</taxon>
        <taxon>Oryza</taxon>
    </lineage>
</organism>